<dbReference type="EMBL" id="CP028942">
    <property type="protein sequence ID" value="QKM65011.1"/>
    <property type="molecule type" value="Genomic_DNA"/>
</dbReference>
<dbReference type="PROSITE" id="PS51352">
    <property type="entry name" value="THIOREDOXIN_2"/>
    <property type="match status" value="1"/>
</dbReference>
<dbReference type="CDD" id="cd02966">
    <property type="entry name" value="TlpA_like_family"/>
    <property type="match status" value="1"/>
</dbReference>
<dbReference type="InterPro" id="IPR013740">
    <property type="entry name" value="Redoxin"/>
</dbReference>
<dbReference type="Pfam" id="PF08534">
    <property type="entry name" value="Redoxin"/>
    <property type="match status" value="1"/>
</dbReference>
<dbReference type="GO" id="GO:0017004">
    <property type="term" value="P:cytochrome complex assembly"/>
    <property type="evidence" value="ECO:0007669"/>
    <property type="project" value="UniProtKB-KW"/>
</dbReference>
<feature type="chain" id="PRO_5026973234" description="Thioredoxin domain-containing protein" evidence="4">
    <location>
        <begin position="29"/>
        <end position="180"/>
    </location>
</feature>
<dbReference type="InterPro" id="IPR050553">
    <property type="entry name" value="Thioredoxin_ResA/DsbE_sf"/>
</dbReference>
<dbReference type="GO" id="GO:0030313">
    <property type="term" value="C:cell envelope"/>
    <property type="evidence" value="ECO:0007669"/>
    <property type="project" value="UniProtKB-SubCell"/>
</dbReference>
<gene>
    <name evidence="6" type="ORF">DCO17_07060</name>
</gene>
<dbReference type="RefSeq" id="WP_173956053.1">
    <property type="nucleotide sequence ID" value="NZ_CP028942.1"/>
</dbReference>
<evidence type="ECO:0000256" key="3">
    <source>
        <dbReference type="ARBA" id="ARBA00023284"/>
    </source>
</evidence>
<protein>
    <recommendedName>
        <fullName evidence="5">Thioredoxin domain-containing protein</fullName>
    </recommendedName>
</protein>
<dbReference type="InterPro" id="IPR013766">
    <property type="entry name" value="Thioredoxin_domain"/>
</dbReference>
<dbReference type="PANTHER" id="PTHR42852">
    <property type="entry name" value="THIOL:DISULFIDE INTERCHANGE PROTEIN DSBE"/>
    <property type="match status" value="1"/>
</dbReference>
<accession>A0A6M9PXL1</accession>
<comment type="subcellular location">
    <subcellularLocation>
        <location evidence="1">Cell envelope</location>
    </subcellularLocation>
</comment>
<sequence length="180" mass="19971">MRYTKPVLDVALALAFVFLTCVASSVNAQWQPASKVGLTQTPPTQLNNLSGKPVDLSEFKGKVLVVNFWASWCEPCRAEFEELIQLQENYGGKGLKVFAINLTEMKPRITQFLKGSGLPENGIEILLDRNSTTYKSWKARGIPTTFLVGKNGKIEGIWIGAIENVDSEEVKGKIEVLLRQ</sequence>
<dbReference type="SUPFAM" id="SSF52833">
    <property type="entry name" value="Thioredoxin-like"/>
    <property type="match status" value="1"/>
</dbReference>
<dbReference type="KEGG" id="ptrp:DCO17_07060"/>
<dbReference type="Gene3D" id="3.40.30.10">
    <property type="entry name" value="Glutaredoxin"/>
    <property type="match status" value="1"/>
</dbReference>
<proteinExistence type="predicted"/>
<dbReference type="AlphaFoldDB" id="A0A6M9PXL1"/>
<keyword evidence="4" id="KW-0732">Signal</keyword>
<feature type="signal peptide" evidence="4">
    <location>
        <begin position="1"/>
        <end position="28"/>
    </location>
</feature>
<dbReference type="InterPro" id="IPR036249">
    <property type="entry name" value="Thioredoxin-like_sf"/>
</dbReference>
<evidence type="ECO:0000256" key="2">
    <source>
        <dbReference type="ARBA" id="ARBA00022748"/>
    </source>
</evidence>
<dbReference type="InterPro" id="IPR017937">
    <property type="entry name" value="Thioredoxin_CS"/>
</dbReference>
<evidence type="ECO:0000256" key="4">
    <source>
        <dbReference type="SAM" id="SignalP"/>
    </source>
</evidence>
<keyword evidence="2" id="KW-0201">Cytochrome c-type biogenesis</keyword>
<dbReference type="Proteomes" id="UP000503312">
    <property type="component" value="Chromosome"/>
</dbReference>
<evidence type="ECO:0000259" key="5">
    <source>
        <dbReference type="PROSITE" id="PS51352"/>
    </source>
</evidence>
<evidence type="ECO:0000313" key="6">
    <source>
        <dbReference type="EMBL" id="QKM65011.1"/>
    </source>
</evidence>
<reference evidence="6 7" key="1">
    <citation type="submission" date="2018-04" db="EMBL/GenBank/DDBJ databases">
        <title>Polynucleobacter sp. UH21B genome.</title>
        <authorList>
            <person name="Hahn M.W."/>
        </authorList>
    </citation>
    <scope>NUCLEOTIDE SEQUENCE [LARGE SCALE GENOMIC DNA]</scope>
    <source>
        <strain evidence="6 7">MWH-UH21B</strain>
    </source>
</reference>
<dbReference type="GO" id="GO:0015036">
    <property type="term" value="F:disulfide oxidoreductase activity"/>
    <property type="evidence" value="ECO:0007669"/>
    <property type="project" value="UniProtKB-ARBA"/>
</dbReference>
<dbReference type="PANTHER" id="PTHR42852:SF13">
    <property type="entry name" value="PROTEIN DIPZ"/>
    <property type="match status" value="1"/>
</dbReference>
<feature type="domain" description="Thioredoxin" evidence="5">
    <location>
        <begin position="35"/>
        <end position="179"/>
    </location>
</feature>
<evidence type="ECO:0000313" key="7">
    <source>
        <dbReference type="Proteomes" id="UP000503312"/>
    </source>
</evidence>
<evidence type="ECO:0000256" key="1">
    <source>
        <dbReference type="ARBA" id="ARBA00004196"/>
    </source>
</evidence>
<dbReference type="PROSITE" id="PS00194">
    <property type="entry name" value="THIOREDOXIN_1"/>
    <property type="match status" value="1"/>
</dbReference>
<name>A0A6M9PXL1_9BURK</name>
<organism evidence="6 7">
    <name type="scientific">Polynucleobacter tropicus</name>
    <dbReference type="NCBI Taxonomy" id="1743174"/>
    <lineage>
        <taxon>Bacteria</taxon>
        <taxon>Pseudomonadati</taxon>
        <taxon>Pseudomonadota</taxon>
        <taxon>Betaproteobacteria</taxon>
        <taxon>Burkholderiales</taxon>
        <taxon>Burkholderiaceae</taxon>
        <taxon>Polynucleobacter</taxon>
    </lineage>
</organism>
<keyword evidence="7" id="KW-1185">Reference proteome</keyword>
<keyword evidence="3" id="KW-0676">Redox-active center</keyword>